<proteinExistence type="predicted"/>
<dbReference type="EMBL" id="CP133616">
    <property type="protein sequence ID" value="WMV29624.1"/>
    <property type="molecule type" value="Genomic_DNA"/>
</dbReference>
<protein>
    <recommendedName>
        <fullName evidence="1">Reverse transcriptase/retrotransposon-derived protein RNase H-like domain-containing protein</fullName>
    </recommendedName>
</protein>
<sequence length="102" mass="11561">GYCLRFVEGFSSIVSPLTTLTQKKEEFVWSEACEKRFQELKDKLTSAPVLTLSYGTDGFVVYCDASRVGLGCVLMQHSKVIPYASRQLKVHEMNYPPHDLKL</sequence>
<dbReference type="Pfam" id="PF17919">
    <property type="entry name" value="RT_RNaseH_2"/>
    <property type="match status" value="1"/>
</dbReference>
<dbReference type="InterPro" id="IPR043128">
    <property type="entry name" value="Rev_trsase/Diguanyl_cyclase"/>
</dbReference>
<dbReference type="AlphaFoldDB" id="A0AAF0QSQ1"/>
<feature type="non-terminal residue" evidence="2">
    <location>
        <position position="1"/>
    </location>
</feature>
<evidence type="ECO:0000259" key="1">
    <source>
        <dbReference type="Pfam" id="PF17919"/>
    </source>
</evidence>
<feature type="domain" description="Reverse transcriptase/retrotransposon-derived protein RNase H-like" evidence="1">
    <location>
        <begin position="29"/>
        <end position="102"/>
    </location>
</feature>
<dbReference type="InterPro" id="IPR041577">
    <property type="entry name" value="RT_RNaseH_2"/>
</dbReference>
<accession>A0AAF0QSQ1</accession>
<reference evidence="2" key="1">
    <citation type="submission" date="2023-08" db="EMBL/GenBank/DDBJ databases">
        <title>A de novo genome assembly of Solanum verrucosum Schlechtendal, a Mexican diploid species geographically isolated from the other diploid A-genome species in potato relatives.</title>
        <authorList>
            <person name="Hosaka K."/>
        </authorList>
    </citation>
    <scope>NUCLEOTIDE SEQUENCE</scope>
    <source>
        <tissue evidence="2">Young leaves</tissue>
    </source>
</reference>
<feature type="non-terminal residue" evidence="2">
    <location>
        <position position="102"/>
    </location>
</feature>
<keyword evidence="3" id="KW-1185">Reference proteome</keyword>
<dbReference type="Proteomes" id="UP001234989">
    <property type="component" value="Chromosome 5"/>
</dbReference>
<name>A0AAF0QSQ1_SOLVR</name>
<dbReference type="InterPro" id="IPR043502">
    <property type="entry name" value="DNA/RNA_pol_sf"/>
</dbReference>
<evidence type="ECO:0000313" key="2">
    <source>
        <dbReference type="EMBL" id="WMV29624.1"/>
    </source>
</evidence>
<evidence type="ECO:0000313" key="3">
    <source>
        <dbReference type="Proteomes" id="UP001234989"/>
    </source>
</evidence>
<gene>
    <name evidence="2" type="ORF">MTR67_023009</name>
</gene>
<dbReference type="PANTHER" id="PTHR34072">
    <property type="entry name" value="ENZYMATIC POLYPROTEIN-RELATED"/>
    <property type="match status" value="1"/>
</dbReference>
<dbReference type="PANTHER" id="PTHR34072:SF52">
    <property type="entry name" value="RIBONUCLEASE H"/>
    <property type="match status" value="1"/>
</dbReference>
<dbReference type="Gene3D" id="3.30.70.270">
    <property type="match status" value="1"/>
</dbReference>
<dbReference type="SUPFAM" id="SSF56672">
    <property type="entry name" value="DNA/RNA polymerases"/>
    <property type="match status" value="1"/>
</dbReference>
<organism evidence="2 3">
    <name type="scientific">Solanum verrucosum</name>
    <dbReference type="NCBI Taxonomy" id="315347"/>
    <lineage>
        <taxon>Eukaryota</taxon>
        <taxon>Viridiplantae</taxon>
        <taxon>Streptophyta</taxon>
        <taxon>Embryophyta</taxon>
        <taxon>Tracheophyta</taxon>
        <taxon>Spermatophyta</taxon>
        <taxon>Magnoliopsida</taxon>
        <taxon>eudicotyledons</taxon>
        <taxon>Gunneridae</taxon>
        <taxon>Pentapetalae</taxon>
        <taxon>asterids</taxon>
        <taxon>lamiids</taxon>
        <taxon>Solanales</taxon>
        <taxon>Solanaceae</taxon>
        <taxon>Solanoideae</taxon>
        <taxon>Solaneae</taxon>
        <taxon>Solanum</taxon>
    </lineage>
</organism>